<feature type="compositionally biased region" description="Basic and acidic residues" evidence="1">
    <location>
        <begin position="131"/>
        <end position="142"/>
    </location>
</feature>
<feature type="region of interest" description="Disordered" evidence="1">
    <location>
        <begin position="131"/>
        <end position="176"/>
    </location>
</feature>
<accession>A0A8H7T1B8</accession>
<gene>
    <name evidence="2" type="ORF">IFR04_016247</name>
</gene>
<evidence type="ECO:0000313" key="2">
    <source>
        <dbReference type="EMBL" id="KAG4410618.1"/>
    </source>
</evidence>
<feature type="region of interest" description="Disordered" evidence="1">
    <location>
        <begin position="77"/>
        <end position="99"/>
    </location>
</feature>
<keyword evidence="3" id="KW-1185">Reference proteome</keyword>
<evidence type="ECO:0000256" key="1">
    <source>
        <dbReference type="SAM" id="MobiDB-lite"/>
    </source>
</evidence>
<dbReference type="AlphaFoldDB" id="A0A8H7T1B8"/>
<evidence type="ECO:0000313" key="3">
    <source>
        <dbReference type="Proteomes" id="UP000664132"/>
    </source>
</evidence>
<sequence>MIVEVDLTVVVVTAVLVDVAEHVPVVIVMIDVEKIMLVGAQVQMLVIDEVARDVMEERASAVDVPLWDDNVDANEEACERVDDSREAEDSELVEDRKEVELNRELEDCNELEARKEVELSSRLEDCSVVEGRRGLEDSKEVEDSNEPEASEDVGRSENAGKLELEKAVEGIDSDKV</sequence>
<feature type="compositionally biased region" description="Basic and acidic residues" evidence="1">
    <location>
        <begin position="152"/>
        <end position="176"/>
    </location>
</feature>
<dbReference type="EMBL" id="JAFJYH010000639">
    <property type="protein sequence ID" value="KAG4410618.1"/>
    <property type="molecule type" value="Genomic_DNA"/>
</dbReference>
<protein>
    <submittedName>
        <fullName evidence="2">Uncharacterized protein</fullName>
    </submittedName>
</protein>
<proteinExistence type="predicted"/>
<organism evidence="2 3">
    <name type="scientific">Cadophora malorum</name>
    <dbReference type="NCBI Taxonomy" id="108018"/>
    <lineage>
        <taxon>Eukaryota</taxon>
        <taxon>Fungi</taxon>
        <taxon>Dikarya</taxon>
        <taxon>Ascomycota</taxon>
        <taxon>Pezizomycotina</taxon>
        <taxon>Leotiomycetes</taxon>
        <taxon>Helotiales</taxon>
        <taxon>Ploettnerulaceae</taxon>
        <taxon>Cadophora</taxon>
    </lineage>
</organism>
<dbReference type="Proteomes" id="UP000664132">
    <property type="component" value="Unassembled WGS sequence"/>
</dbReference>
<name>A0A8H7T1B8_9HELO</name>
<dbReference type="OrthoDB" id="4850648at2759"/>
<reference evidence="2" key="1">
    <citation type="submission" date="2021-02" db="EMBL/GenBank/DDBJ databases">
        <title>Genome sequence Cadophora malorum strain M34.</title>
        <authorList>
            <person name="Stefanovic E."/>
            <person name="Vu D."/>
            <person name="Scully C."/>
            <person name="Dijksterhuis J."/>
            <person name="Roader J."/>
            <person name="Houbraken J."/>
        </authorList>
    </citation>
    <scope>NUCLEOTIDE SEQUENCE</scope>
    <source>
        <strain evidence="2">M34</strain>
    </source>
</reference>
<comment type="caution">
    <text evidence="2">The sequence shown here is derived from an EMBL/GenBank/DDBJ whole genome shotgun (WGS) entry which is preliminary data.</text>
</comment>